<dbReference type="PROSITE" id="PS51296">
    <property type="entry name" value="RIESKE"/>
    <property type="match status" value="1"/>
</dbReference>
<evidence type="ECO:0000259" key="2">
    <source>
        <dbReference type="PROSITE" id="PS51296"/>
    </source>
</evidence>
<dbReference type="InterPro" id="IPR050584">
    <property type="entry name" value="Cholesterol_7-desaturase"/>
</dbReference>
<dbReference type="RefSeq" id="WP_216878313.1">
    <property type="nucleotide sequence ID" value="NZ_JAERQM010000007.1"/>
</dbReference>
<dbReference type="Proteomes" id="UP000689967">
    <property type="component" value="Unassembled WGS sequence"/>
</dbReference>
<organism evidence="3 4">
    <name type="scientific">Falsiroseomonas oleicola</name>
    <dbReference type="NCBI Taxonomy" id="2801474"/>
    <lineage>
        <taxon>Bacteria</taxon>
        <taxon>Pseudomonadati</taxon>
        <taxon>Pseudomonadota</taxon>
        <taxon>Alphaproteobacteria</taxon>
        <taxon>Acetobacterales</taxon>
        <taxon>Roseomonadaceae</taxon>
        <taxon>Falsiroseomonas</taxon>
    </lineage>
</organism>
<dbReference type="Pfam" id="PF00355">
    <property type="entry name" value="Rieske"/>
    <property type="match status" value="1"/>
</dbReference>
<dbReference type="PANTHER" id="PTHR21266:SF60">
    <property type="entry name" value="3-KETOSTEROID-9-ALPHA-MONOOXYGENASE, OXYGENASE COMPONENT"/>
    <property type="match status" value="1"/>
</dbReference>
<reference evidence="3 4" key="1">
    <citation type="submission" date="2021-01" db="EMBL/GenBank/DDBJ databases">
        <title>Roseomonas sp. nov, a bacterium isolated from an oil production mixture in Yumen Oilfield.</title>
        <authorList>
            <person name="Wu D."/>
        </authorList>
    </citation>
    <scope>NUCLEOTIDE SEQUENCE [LARGE SCALE GENOMIC DNA]</scope>
    <source>
        <strain evidence="3 4">ROY-5-3</strain>
    </source>
</reference>
<gene>
    <name evidence="3" type="ORF">JJQ90_21430</name>
</gene>
<name>A0ABS6HER5_9PROT</name>
<dbReference type="InterPro" id="IPR044043">
    <property type="entry name" value="VanA_C_cat"/>
</dbReference>
<sequence length="352" mass="39236">MLATQHPVFRRFWYPIFQLTELAEGPRGFRLLGEDIVLWLDAEGAPACLQDRCPHRSAKLSVDSQVVNGALACGYHGWQFGSSGTCLFVPQMPELRAGARSAAKAYACVARYGFAWVCLDEDPLLPIPDLPHAEDPGFRQIFEYAEDWDANFLRVAENALDVGHVAFVHRATIGDDSKPTMPRLTLVPMANGVNFRCHLPVANRSDQQRNLRIAEEETVRTVDIKWLMPGAFTLHFTYPNGLIHAICGFATPIDDHTCRRIQFVYRSDTEADAPGADIAAFDRRVGSEDRRLLESCPADFPLDPKAEAHMILDRPSLVMRQTLRRLLREHDPNAHLAAAELAAPDTLAVEAA</sequence>
<protein>
    <submittedName>
        <fullName evidence="3">Aromatic ring-hydroxylating dioxygenase subunit alpha</fullName>
    </submittedName>
</protein>
<proteinExistence type="predicted"/>
<comment type="caution">
    <text evidence="3">The sequence shown here is derived from an EMBL/GenBank/DDBJ whole genome shotgun (WGS) entry which is preliminary data.</text>
</comment>
<evidence type="ECO:0000313" key="3">
    <source>
        <dbReference type="EMBL" id="MBU8546297.1"/>
    </source>
</evidence>
<feature type="domain" description="Rieske" evidence="2">
    <location>
        <begin position="13"/>
        <end position="117"/>
    </location>
</feature>
<keyword evidence="3" id="KW-0223">Dioxygenase</keyword>
<keyword evidence="1" id="KW-0560">Oxidoreductase</keyword>
<dbReference type="PANTHER" id="PTHR21266">
    <property type="entry name" value="IRON-SULFUR DOMAIN CONTAINING PROTEIN"/>
    <property type="match status" value="1"/>
</dbReference>
<dbReference type="Pfam" id="PF19112">
    <property type="entry name" value="VanA_C"/>
    <property type="match status" value="1"/>
</dbReference>
<dbReference type="InterPro" id="IPR017941">
    <property type="entry name" value="Rieske_2Fe-2S"/>
</dbReference>
<dbReference type="GO" id="GO:0051213">
    <property type="term" value="F:dioxygenase activity"/>
    <property type="evidence" value="ECO:0007669"/>
    <property type="project" value="UniProtKB-KW"/>
</dbReference>
<keyword evidence="4" id="KW-1185">Reference proteome</keyword>
<evidence type="ECO:0000256" key="1">
    <source>
        <dbReference type="ARBA" id="ARBA00023002"/>
    </source>
</evidence>
<evidence type="ECO:0000313" key="4">
    <source>
        <dbReference type="Proteomes" id="UP000689967"/>
    </source>
</evidence>
<accession>A0ABS6HER5</accession>
<dbReference type="EMBL" id="JAERQM010000007">
    <property type="protein sequence ID" value="MBU8546297.1"/>
    <property type="molecule type" value="Genomic_DNA"/>
</dbReference>